<dbReference type="Gene3D" id="1.20.1080.10">
    <property type="entry name" value="Glycerol uptake facilitator protein"/>
    <property type="match status" value="1"/>
</dbReference>
<evidence type="ECO:0000256" key="4">
    <source>
        <dbReference type="ARBA" id="ARBA00022989"/>
    </source>
</evidence>
<feature type="transmembrane region" description="Helical" evidence="7">
    <location>
        <begin position="6"/>
        <end position="25"/>
    </location>
</feature>
<dbReference type="PRINTS" id="PR00783">
    <property type="entry name" value="MINTRINSICP"/>
</dbReference>
<evidence type="ECO:0000256" key="3">
    <source>
        <dbReference type="ARBA" id="ARBA00022692"/>
    </source>
</evidence>
<accession>A0AB34K7I5</accession>
<feature type="transmembrane region" description="Helical" evidence="7">
    <location>
        <begin position="176"/>
        <end position="194"/>
    </location>
</feature>
<dbReference type="PANTHER" id="PTHR19139">
    <property type="entry name" value="AQUAPORIN TRANSPORTER"/>
    <property type="match status" value="1"/>
</dbReference>
<keyword evidence="4 7" id="KW-1133">Transmembrane helix</keyword>
<dbReference type="Proteomes" id="UP001515480">
    <property type="component" value="Unassembled WGS sequence"/>
</dbReference>
<feature type="transmembrane region" description="Helical" evidence="7">
    <location>
        <begin position="220"/>
        <end position="239"/>
    </location>
</feature>
<dbReference type="SUPFAM" id="SSF81338">
    <property type="entry name" value="Aquaporin-like"/>
    <property type="match status" value="1"/>
</dbReference>
<dbReference type="InterPro" id="IPR034294">
    <property type="entry name" value="Aquaporin_transptr"/>
</dbReference>
<protein>
    <recommendedName>
        <fullName evidence="10">Aquaporin</fullName>
    </recommendedName>
</protein>
<organism evidence="8 9">
    <name type="scientific">Prymnesium parvum</name>
    <name type="common">Toxic golden alga</name>
    <dbReference type="NCBI Taxonomy" id="97485"/>
    <lineage>
        <taxon>Eukaryota</taxon>
        <taxon>Haptista</taxon>
        <taxon>Haptophyta</taxon>
        <taxon>Prymnesiophyceae</taxon>
        <taxon>Prymnesiales</taxon>
        <taxon>Prymnesiaceae</taxon>
        <taxon>Prymnesium</taxon>
    </lineage>
</organism>
<gene>
    <name evidence="8" type="ORF">AB1Y20_001206</name>
</gene>
<feature type="transmembrane region" description="Helical" evidence="7">
    <location>
        <begin position="106"/>
        <end position="127"/>
    </location>
</feature>
<dbReference type="Pfam" id="PF00230">
    <property type="entry name" value="MIP"/>
    <property type="match status" value="1"/>
</dbReference>
<dbReference type="GO" id="GO:0005886">
    <property type="term" value="C:plasma membrane"/>
    <property type="evidence" value="ECO:0007669"/>
    <property type="project" value="TreeGrafter"/>
</dbReference>
<comment type="similarity">
    <text evidence="2 6">Belongs to the MIP/aquaporin (TC 1.A.8) family.</text>
</comment>
<evidence type="ECO:0000313" key="9">
    <source>
        <dbReference type="Proteomes" id="UP001515480"/>
    </source>
</evidence>
<evidence type="ECO:0008006" key="10">
    <source>
        <dbReference type="Google" id="ProtNLM"/>
    </source>
</evidence>
<comment type="subcellular location">
    <subcellularLocation>
        <location evidence="1">Membrane</location>
        <topology evidence="1">Multi-pass membrane protein</topology>
    </subcellularLocation>
</comment>
<name>A0AB34K7I5_PRYPA</name>
<dbReference type="EMBL" id="JBGBPQ010000001">
    <property type="protein sequence ID" value="KAL1530295.1"/>
    <property type="molecule type" value="Genomic_DNA"/>
</dbReference>
<evidence type="ECO:0000313" key="8">
    <source>
        <dbReference type="EMBL" id="KAL1530295.1"/>
    </source>
</evidence>
<feature type="transmembrane region" description="Helical" evidence="7">
    <location>
        <begin position="66"/>
        <end position="85"/>
    </location>
</feature>
<proteinExistence type="inferred from homology"/>
<evidence type="ECO:0000256" key="5">
    <source>
        <dbReference type="ARBA" id="ARBA00023136"/>
    </source>
</evidence>
<dbReference type="AlphaFoldDB" id="A0AB34K7I5"/>
<keyword evidence="9" id="KW-1185">Reference proteome</keyword>
<evidence type="ECO:0000256" key="6">
    <source>
        <dbReference type="RuleBase" id="RU000477"/>
    </source>
</evidence>
<keyword evidence="3 6" id="KW-0812">Transmembrane</keyword>
<dbReference type="GO" id="GO:0015250">
    <property type="term" value="F:water channel activity"/>
    <property type="evidence" value="ECO:0007669"/>
    <property type="project" value="TreeGrafter"/>
</dbReference>
<dbReference type="PANTHER" id="PTHR19139:SF199">
    <property type="entry name" value="MIP17260P"/>
    <property type="match status" value="1"/>
</dbReference>
<evidence type="ECO:0000256" key="2">
    <source>
        <dbReference type="ARBA" id="ARBA00006175"/>
    </source>
</evidence>
<keyword evidence="5 7" id="KW-0472">Membrane</keyword>
<evidence type="ECO:0000256" key="1">
    <source>
        <dbReference type="ARBA" id="ARBA00004141"/>
    </source>
</evidence>
<dbReference type="InterPro" id="IPR000425">
    <property type="entry name" value="MIP"/>
</dbReference>
<sequence length="251" mass="26071">MDPFPSFVAVACCWLLPSLLWLYQLRPRLARALVVECLATATFKFCAACVTLLAAHGQLDSLRSTAAGLLTTWVGIVCLAFPSGGHLNSAVTAGFWAAGQLGALDALLYVGAQIAGCALAMDVLRLAAPVHLHSALGPMKPASAETLLMAFVLEVAATALNVFLALSCGVFGTHKAMATATLVVLLVISGKLVLPGGTSMDPSGAFAGAFFARQFEYLEIYWAATLLGAVLAGSFYSRLQRASASSSKKSA</sequence>
<keyword evidence="6" id="KW-0813">Transport</keyword>
<comment type="caution">
    <text evidence="8">The sequence shown here is derived from an EMBL/GenBank/DDBJ whole genome shotgun (WGS) entry which is preliminary data.</text>
</comment>
<feature type="transmembrane region" description="Helical" evidence="7">
    <location>
        <begin position="147"/>
        <end position="169"/>
    </location>
</feature>
<evidence type="ECO:0000256" key="7">
    <source>
        <dbReference type="SAM" id="Phobius"/>
    </source>
</evidence>
<feature type="transmembrane region" description="Helical" evidence="7">
    <location>
        <begin position="32"/>
        <end position="54"/>
    </location>
</feature>
<dbReference type="InterPro" id="IPR023271">
    <property type="entry name" value="Aquaporin-like"/>
</dbReference>
<reference evidence="8 9" key="1">
    <citation type="journal article" date="2024" name="Science">
        <title>Giant polyketide synthase enzymes in the biosynthesis of giant marine polyether toxins.</title>
        <authorList>
            <person name="Fallon T.R."/>
            <person name="Shende V.V."/>
            <person name="Wierzbicki I.H."/>
            <person name="Pendleton A.L."/>
            <person name="Watervoot N.F."/>
            <person name="Auber R.P."/>
            <person name="Gonzalez D.J."/>
            <person name="Wisecaver J.H."/>
            <person name="Moore B.S."/>
        </authorList>
    </citation>
    <scope>NUCLEOTIDE SEQUENCE [LARGE SCALE GENOMIC DNA]</scope>
    <source>
        <strain evidence="8 9">12B1</strain>
    </source>
</reference>